<gene>
    <name evidence="2" type="ORF">HNQ40_003163</name>
</gene>
<name>A0A7X0LLT7_9BACT</name>
<sequence>MNVRYAYFFTALLALCASSSADMQKVSSWSQDPAQALKSAAEQDAPLFVLIRIEANGEIDLAPTLAAQIADEDFGWQGTELIYPEESYSNGSVAHRVITWANRVGATQLPALSVVSPEGRPCGIIQGDSLSEPHLLQAEIDRLKQNYETSQSAFAKAELAKGSERAEQLHIALQAIDAPCRDAYHDVMQQIVTLDPNNGLGLQSQYQPVLTEVLIDEVIQGEVYPLVDAGAYEQAQSILARVIRDHVLTIEQHQLLLAFQAQLLHSQDRTQEAIAMIDEAIAIANNTGPAHEKLVTARLQLMAQ</sequence>
<proteinExistence type="predicted"/>
<dbReference type="AlphaFoldDB" id="A0A7X0LLT7"/>
<organism evidence="2 3">
    <name type="scientific">Algisphaera agarilytica</name>
    <dbReference type="NCBI Taxonomy" id="1385975"/>
    <lineage>
        <taxon>Bacteria</taxon>
        <taxon>Pseudomonadati</taxon>
        <taxon>Planctomycetota</taxon>
        <taxon>Phycisphaerae</taxon>
        <taxon>Phycisphaerales</taxon>
        <taxon>Phycisphaeraceae</taxon>
        <taxon>Algisphaera</taxon>
    </lineage>
</organism>
<dbReference type="EMBL" id="JACHGY010000001">
    <property type="protein sequence ID" value="MBB6431357.1"/>
    <property type="molecule type" value="Genomic_DNA"/>
</dbReference>
<evidence type="ECO:0000256" key="1">
    <source>
        <dbReference type="SAM" id="SignalP"/>
    </source>
</evidence>
<dbReference type="RefSeq" id="WP_184678830.1">
    <property type="nucleotide sequence ID" value="NZ_JACHGY010000001.1"/>
</dbReference>
<keyword evidence="1" id="KW-0732">Signal</keyword>
<feature type="chain" id="PRO_5030652224" evidence="1">
    <location>
        <begin position="22"/>
        <end position="304"/>
    </location>
</feature>
<reference evidence="2 3" key="1">
    <citation type="submission" date="2020-08" db="EMBL/GenBank/DDBJ databases">
        <title>Genomic Encyclopedia of Type Strains, Phase IV (KMG-IV): sequencing the most valuable type-strain genomes for metagenomic binning, comparative biology and taxonomic classification.</title>
        <authorList>
            <person name="Goeker M."/>
        </authorList>
    </citation>
    <scope>NUCLEOTIDE SEQUENCE [LARGE SCALE GENOMIC DNA]</scope>
    <source>
        <strain evidence="2 3">DSM 103725</strain>
    </source>
</reference>
<evidence type="ECO:0000313" key="3">
    <source>
        <dbReference type="Proteomes" id="UP000541810"/>
    </source>
</evidence>
<dbReference type="Proteomes" id="UP000541810">
    <property type="component" value="Unassembled WGS sequence"/>
</dbReference>
<keyword evidence="3" id="KW-1185">Reference proteome</keyword>
<evidence type="ECO:0000313" key="2">
    <source>
        <dbReference type="EMBL" id="MBB6431357.1"/>
    </source>
</evidence>
<feature type="signal peptide" evidence="1">
    <location>
        <begin position="1"/>
        <end position="21"/>
    </location>
</feature>
<accession>A0A7X0LLT7</accession>
<comment type="caution">
    <text evidence="2">The sequence shown here is derived from an EMBL/GenBank/DDBJ whole genome shotgun (WGS) entry which is preliminary data.</text>
</comment>
<protein>
    <submittedName>
        <fullName evidence="2">Tetratricopeptide (TPR) repeat protein</fullName>
    </submittedName>
</protein>